<protein>
    <recommendedName>
        <fullName evidence="4 7">dTDP-4-dehydrorhamnose 3,5-epimerase</fullName>
        <ecNumber evidence="3 7">5.1.3.13</ecNumber>
    </recommendedName>
    <alternativeName>
        <fullName evidence="7">Thymidine diphospho-4-keto-rhamnose 3,5-epimerase</fullName>
    </alternativeName>
</protein>
<evidence type="ECO:0000313" key="8">
    <source>
        <dbReference type="EMBL" id="RFC63803.1"/>
    </source>
</evidence>
<organism evidence="8 9">
    <name type="scientific">Fulvimarina endophytica</name>
    <dbReference type="NCBI Taxonomy" id="2293836"/>
    <lineage>
        <taxon>Bacteria</taxon>
        <taxon>Pseudomonadati</taxon>
        <taxon>Pseudomonadota</taxon>
        <taxon>Alphaproteobacteria</taxon>
        <taxon>Hyphomicrobiales</taxon>
        <taxon>Aurantimonadaceae</taxon>
        <taxon>Fulvimarina</taxon>
    </lineage>
</organism>
<feature type="active site" description="Proton acceptor" evidence="5">
    <location>
        <position position="62"/>
    </location>
</feature>
<evidence type="ECO:0000256" key="5">
    <source>
        <dbReference type="PIRSR" id="PIRSR600888-1"/>
    </source>
</evidence>
<sequence>MEVTPTDLDGVVILNPRRFGDSRGWFTESWNEARMREAGLDLDFIQDNQSFSADIGTVRGLHFQTPPAAQDKLVRVLAGAILDVAVDLRAGSPTYGRHVAVELSAGNGLQLLVPKGFAHGFVTREANTMVFYKVTAAYAPDCDAGLAFDDPDLGIDWGVSRERAILSDKDRVLPRFAALETPFR</sequence>
<dbReference type="InterPro" id="IPR011051">
    <property type="entry name" value="RmlC_Cupin_sf"/>
</dbReference>
<feature type="site" description="Participates in a stacking interaction with the thymidine ring of dTDP-4-oxo-6-deoxyglucose" evidence="6">
    <location>
        <position position="138"/>
    </location>
</feature>
<comment type="subunit">
    <text evidence="7">Homodimer.</text>
</comment>
<dbReference type="GO" id="GO:0008830">
    <property type="term" value="F:dTDP-4-dehydrorhamnose 3,5-epimerase activity"/>
    <property type="evidence" value="ECO:0007669"/>
    <property type="project" value="UniProtKB-UniRule"/>
</dbReference>
<comment type="similarity">
    <text evidence="7">Belongs to the dTDP-4-dehydrorhamnose 3,5-epimerase family.</text>
</comment>
<dbReference type="PANTHER" id="PTHR21047:SF2">
    <property type="entry name" value="THYMIDINE DIPHOSPHO-4-KETO-RHAMNOSE 3,5-EPIMERASE"/>
    <property type="match status" value="1"/>
</dbReference>
<dbReference type="Gene3D" id="2.60.120.10">
    <property type="entry name" value="Jelly Rolls"/>
    <property type="match status" value="1"/>
</dbReference>
<evidence type="ECO:0000256" key="1">
    <source>
        <dbReference type="ARBA" id="ARBA00001298"/>
    </source>
</evidence>
<dbReference type="GO" id="GO:0005829">
    <property type="term" value="C:cytosol"/>
    <property type="evidence" value="ECO:0007669"/>
    <property type="project" value="TreeGrafter"/>
</dbReference>
<comment type="caution">
    <text evidence="8">The sequence shown here is derived from an EMBL/GenBank/DDBJ whole genome shotgun (WGS) entry which is preliminary data.</text>
</comment>
<dbReference type="GO" id="GO:0019305">
    <property type="term" value="P:dTDP-rhamnose biosynthetic process"/>
    <property type="evidence" value="ECO:0007669"/>
    <property type="project" value="UniProtKB-UniRule"/>
</dbReference>
<evidence type="ECO:0000256" key="4">
    <source>
        <dbReference type="ARBA" id="ARBA00019595"/>
    </source>
</evidence>
<reference evidence="8 9" key="1">
    <citation type="submission" date="2018-08" db="EMBL/GenBank/DDBJ databases">
        <title>Fulvimarina sp. 85, whole genome shotgun sequence.</title>
        <authorList>
            <person name="Tuo L."/>
        </authorList>
    </citation>
    <scope>NUCLEOTIDE SEQUENCE [LARGE SCALE GENOMIC DNA]</scope>
    <source>
        <strain evidence="8 9">85</strain>
    </source>
</reference>
<dbReference type="UniPathway" id="UPA00124"/>
<comment type="function">
    <text evidence="2 7">Catalyzes the epimerization of the C3' and C5'positions of dTDP-6-deoxy-D-xylo-4-hexulose, forming dTDP-6-deoxy-L-lyxo-4-hexulose.</text>
</comment>
<comment type="pathway">
    <text evidence="7">Carbohydrate biosynthesis; dTDP-L-rhamnose biosynthesis.</text>
</comment>
<dbReference type="EMBL" id="QURL01000004">
    <property type="protein sequence ID" value="RFC63803.1"/>
    <property type="molecule type" value="Genomic_DNA"/>
</dbReference>
<evidence type="ECO:0000256" key="7">
    <source>
        <dbReference type="RuleBase" id="RU364069"/>
    </source>
</evidence>
<keyword evidence="9" id="KW-1185">Reference proteome</keyword>
<dbReference type="AlphaFoldDB" id="A0A371X3M0"/>
<evidence type="ECO:0000256" key="6">
    <source>
        <dbReference type="PIRSR" id="PIRSR600888-3"/>
    </source>
</evidence>
<dbReference type="CDD" id="cd00438">
    <property type="entry name" value="cupin_RmlC"/>
    <property type="match status" value="1"/>
</dbReference>
<dbReference type="SUPFAM" id="SSF51182">
    <property type="entry name" value="RmlC-like cupins"/>
    <property type="match status" value="1"/>
</dbReference>
<dbReference type="NCBIfam" id="TIGR01221">
    <property type="entry name" value="rmlC"/>
    <property type="match status" value="1"/>
</dbReference>
<dbReference type="InterPro" id="IPR000888">
    <property type="entry name" value="RmlC-like"/>
</dbReference>
<accession>A0A371X3M0</accession>
<dbReference type="PANTHER" id="PTHR21047">
    <property type="entry name" value="DTDP-6-DEOXY-D-GLUCOSE-3,5 EPIMERASE"/>
    <property type="match status" value="1"/>
</dbReference>
<keyword evidence="7 8" id="KW-0413">Isomerase</keyword>
<name>A0A371X3M0_9HYPH</name>
<dbReference type="EC" id="5.1.3.13" evidence="3 7"/>
<evidence type="ECO:0000313" key="9">
    <source>
        <dbReference type="Proteomes" id="UP000264310"/>
    </source>
</evidence>
<evidence type="ECO:0000256" key="2">
    <source>
        <dbReference type="ARBA" id="ARBA00001997"/>
    </source>
</evidence>
<evidence type="ECO:0000256" key="3">
    <source>
        <dbReference type="ARBA" id="ARBA00012098"/>
    </source>
</evidence>
<dbReference type="InterPro" id="IPR014710">
    <property type="entry name" value="RmlC-like_jellyroll"/>
</dbReference>
<proteinExistence type="inferred from homology"/>
<gene>
    <name evidence="8" type="primary">rfbC</name>
    <name evidence="8" type="ORF">DYI37_12090</name>
</gene>
<comment type="catalytic activity">
    <reaction evidence="1 7">
        <text>dTDP-4-dehydro-6-deoxy-alpha-D-glucose = dTDP-4-dehydro-beta-L-rhamnose</text>
        <dbReference type="Rhea" id="RHEA:16969"/>
        <dbReference type="ChEBI" id="CHEBI:57649"/>
        <dbReference type="ChEBI" id="CHEBI:62830"/>
        <dbReference type="EC" id="5.1.3.13"/>
    </reaction>
</comment>
<dbReference type="Proteomes" id="UP000264310">
    <property type="component" value="Unassembled WGS sequence"/>
</dbReference>
<dbReference type="Pfam" id="PF00908">
    <property type="entry name" value="dTDP_sugar_isom"/>
    <property type="match status" value="1"/>
</dbReference>
<feature type="active site" description="Proton donor" evidence="5">
    <location>
        <position position="132"/>
    </location>
</feature>
<dbReference type="GO" id="GO:0000271">
    <property type="term" value="P:polysaccharide biosynthetic process"/>
    <property type="evidence" value="ECO:0007669"/>
    <property type="project" value="TreeGrafter"/>
</dbReference>
<dbReference type="OrthoDB" id="9800680at2"/>